<keyword evidence="3" id="KW-1185">Reference proteome</keyword>
<dbReference type="InterPro" id="IPR036182">
    <property type="entry name" value="PCuAC_sf"/>
</dbReference>
<feature type="chain" id="PRO_5024416357" evidence="1">
    <location>
        <begin position="21"/>
        <end position="139"/>
    </location>
</feature>
<dbReference type="InterPro" id="IPR007410">
    <property type="entry name" value="LpqE-like"/>
</dbReference>
<dbReference type="Proteomes" id="UP000325372">
    <property type="component" value="Unassembled WGS sequence"/>
</dbReference>
<organism evidence="2 3">
    <name type="scientific">Marinihelvus fidelis</name>
    <dbReference type="NCBI Taxonomy" id="2613842"/>
    <lineage>
        <taxon>Bacteria</taxon>
        <taxon>Pseudomonadati</taxon>
        <taxon>Pseudomonadota</taxon>
        <taxon>Gammaproteobacteria</taxon>
        <taxon>Chromatiales</taxon>
        <taxon>Wenzhouxiangellaceae</taxon>
        <taxon>Marinihelvus</taxon>
    </lineage>
</organism>
<feature type="signal peptide" evidence="1">
    <location>
        <begin position="1"/>
        <end position="20"/>
    </location>
</feature>
<dbReference type="EMBL" id="VYXP01000004">
    <property type="protein sequence ID" value="KAA9131947.1"/>
    <property type="molecule type" value="Genomic_DNA"/>
</dbReference>
<keyword evidence="1" id="KW-0732">Signal</keyword>
<reference evidence="2 3" key="1">
    <citation type="submission" date="2019-09" db="EMBL/GenBank/DDBJ databases">
        <title>Wenzhouxiangella sp. Genome sequencing and assembly.</title>
        <authorList>
            <person name="Zhang R."/>
        </authorList>
    </citation>
    <scope>NUCLEOTIDE SEQUENCE [LARGE SCALE GENOMIC DNA]</scope>
    <source>
        <strain evidence="2 3">W260</strain>
    </source>
</reference>
<dbReference type="Pfam" id="PF04314">
    <property type="entry name" value="PCuAC"/>
    <property type="match status" value="1"/>
</dbReference>
<dbReference type="RefSeq" id="WP_150863737.1">
    <property type="nucleotide sequence ID" value="NZ_VYXP01000004.1"/>
</dbReference>
<protein>
    <submittedName>
        <fullName evidence="2">Copper chaperone PCu(A)C</fullName>
    </submittedName>
</protein>
<dbReference type="PANTHER" id="PTHR36302">
    <property type="entry name" value="BLR7088 PROTEIN"/>
    <property type="match status" value="1"/>
</dbReference>
<proteinExistence type="predicted"/>
<name>A0A5N0TD12_9GAMM</name>
<evidence type="ECO:0000313" key="2">
    <source>
        <dbReference type="EMBL" id="KAA9131947.1"/>
    </source>
</evidence>
<dbReference type="PANTHER" id="PTHR36302:SF1">
    <property type="entry name" value="COPPER CHAPERONE PCU(A)C"/>
    <property type="match status" value="1"/>
</dbReference>
<evidence type="ECO:0000256" key="1">
    <source>
        <dbReference type="SAM" id="SignalP"/>
    </source>
</evidence>
<sequence>MTRLRLLACLLAGLAGTAQAEITATEAWARATPPGARNGAAYLYINNSGESDRLESVSGKVSERIEIHAHIHADGMMKMERQDGVDVANGTTTFEPGGLHLMLLGLDAPLVAGESFQLVLHFAQAGDRTITVEIRDARQ</sequence>
<dbReference type="SUPFAM" id="SSF110087">
    <property type="entry name" value="DR1885-like metal-binding protein"/>
    <property type="match status" value="1"/>
</dbReference>
<dbReference type="Gene3D" id="2.60.40.1890">
    <property type="entry name" value="PCu(A)C copper chaperone"/>
    <property type="match status" value="1"/>
</dbReference>
<gene>
    <name evidence="2" type="ORF">F3N42_07175</name>
</gene>
<accession>A0A5N0TD12</accession>
<comment type="caution">
    <text evidence="2">The sequence shown here is derived from an EMBL/GenBank/DDBJ whole genome shotgun (WGS) entry which is preliminary data.</text>
</comment>
<dbReference type="InterPro" id="IPR058248">
    <property type="entry name" value="Lxx211020-like"/>
</dbReference>
<evidence type="ECO:0000313" key="3">
    <source>
        <dbReference type="Proteomes" id="UP000325372"/>
    </source>
</evidence>
<dbReference type="AlphaFoldDB" id="A0A5N0TD12"/>